<gene>
    <name evidence="2" type="ORF">UFOPK2683_00603</name>
</gene>
<keyword evidence="1" id="KW-1133">Transmembrane helix</keyword>
<feature type="transmembrane region" description="Helical" evidence="1">
    <location>
        <begin position="12"/>
        <end position="34"/>
    </location>
</feature>
<evidence type="ECO:0000256" key="1">
    <source>
        <dbReference type="SAM" id="Phobius"/>
    </source>
</evidence>
<sequence>MKSVGTVKPTVLFHFYALALSIFILGGDVVTALADLTGQSHLRSLIARHRRRLSSIELLEDLDDSTRTHGATTLTDGEAETFLHGDWSN</sequence>
<reference evidence="2" key="1">
    <citation type="submission" date="2020-05" db="EMBL/GenBank/DDBJ databases">
        <authorList>
            <person name="Chiriac C."/>
            <person name="Salcher M."/>
            <person name="Ghai R."/>
            <person name="Kavagutti S V."/>
        </authorList>
    </citation>
    <scope>NUCLEOTIDE SEQUENCE</scope>
</reference>
<accession>A0A6J6RCE0</accession>
<evidence type="ECO:0000313" key="2">
    <source>
        <dbReference type="EMBL" id="CAB4720792.1"/>
    </source>
</evidence>
<keyword evidence="1" id="KW-0812">Transmembrane</keyword>
<dbReference type="EMBL" id="CAEZYK010000025">
    <property type="protein sequence ID" value="CAB4720792.1"/>
    <property type="molecule type" value="Genomic_DNA"/>
</dbReference>
<name>A0A6J6RCE0_9ZZZZ</name>
<organism evidence="2">
    <name type="scientific">freshwater metagenome</name>
    <dbReference type="NCBI Taxonomy" id="449393"/>
    <lineage>
        <taxon>unclassified sequences</taxon>
        <taxon>metagenomes</taxon>
        <taxon>ecological metagenomes</taxon>
    </lineage>
</organism>
<proteinExistence type="predicted"/>
<dbReference type="AlphaFoldDB" id="A0A6J6RCE0"/>
<keyword evidence="1" id="KW-0472">Membrane</keyword>
<protein>
    <submittedName>
        <fullName evidence="2">Unannotated protein</fullName>
    </submittedName>
</protein>